<dbReference type="NCBIfam" id="NF001908">
    <property type="entry name" value="PRK00668.1"/>
    <property type="match status" value="1"/>
</dbReference>
<evidence type="ECO:0000256" key="2">
    <source>
        <dbReference type="ARBA" id="ARBA00012966"/>
    </source>
</evidence>
<dbReference type="PROSITE" id="PS00469">
    <property type="entry name" value="NDPK"/>
    <property type="match status" value="1"/>
</dbReference>
<sequence>MRQIKNEMATNRTFTMLKPDAVEKGHIGAILEKITASGFRIVAMKLTQMTKADAETFYAIHNERPFFPELVAYMTRGPIVAAILEKDNAVEDFRTLIGATNPADAAEGTIRKMYAASISENAVHGSDSNDNAAIECAFHFSGREQF</sequence>
<protein>
    <recommendedName>
        <fullName evidence="3 13">Nucleoside diphosphate kinase</fullName>
        <shortName evidence="13">NDK</shortName>
        <shortName evidence="13">NDP kinase</shortName>
        <ecNumber evidence="2 13">2.7.4.6</ecNumber>
    </recommendedName>
    <alternativeName>
        <fullName evidence="13">Nucleoside-2-P kinase</fullName>
    </alternativeName>
</protein>
<dbReference type="InterPro" id="IPR036850">
    <property type="entry name" value="NDK-like_dom_sf"/>
</dbReference>
<dbReference type="GO" id="GO:0006241">
    <property type="term" value="P:CTP biosynthetic process"/>
    <property type="evidence" value="ECO:0007669"/>
    <property type="project" value="UniProtKB-UniRule"/>
</dbReference>
<evidence type="ECO:0000256" key="6">
    <source>
        <dbReference type="ARBA" id="ARBA00022679"/>
    </source>
</evidence>
<keyword evidence="5 13" id="KW-0597">Phosphoprotein</keyword>
<organism evidence="18 19">
    <name type="scientific">Jejuia pallidilutea</name>
    <dbReference type="NCBI Taxonomy" id="504487"/>
    <lineage>
        <taxon>Bacteria</taxon>
        <taxon>Pseudomonadati</taxon>
        <taxon>Bacteroidota</taxon>
        <taxon>Flavobacteriia</taxon>
        <taxon>Flavobacteriales</taxon>
        <taxon>Flavobacteriaceae</taxon>
        <taxon>Jejuia</taxon>
    </lineage>
</organism>
<dbReference type="InterPro" id="IPR001564">
    <property type="entry name" value="Nucleoside_diP_kinase"/>
</dbReference>
<feature type="domain" description="Nucleoside diphosphate kinase-like" evidence="17">
    <location>
        <begin position="10"/>
        <end position="144"/>
    </location>
</feature>
<dbReference type="CDD" id="cd04413">
    <property type="entry name" value="NDPk_I"/>
    <property type="match status" value="1"/>
</dbReference>
<feature type="binding site" evidence="13 14">
    <location>
        <position position="121"/>
    </location>
    <ligand>
        <name>ATP</name>
        <dbReference type="ChEBI" id="CHEBI:30616"/>
    </ligand>
</feature>
<evidence type="ECO:0000256" key="1">
    <source>
        <dbReference type="ARBA" id="ARBA00008142"/>
    </source>
</evidence>
<dbReference type="GO" id="GO:0004550">
    <property type="term" value="F:nucleoside diphosphate kinase activity"/>
    <property type="evidence" value="ECO:0007669"/>
    <property type="project" value="UniProtKB-UniRule"/>
</dbReference>
<dbReference type="InterPro" id="IPR023005">
    <property type="entry name" value="Nucleoside_diP_kinase_AS"/>
</dbReference>
<comment type="catalytic activity">
    <reaction evidence="13 16">
        <text>a 2'-deoxyribonucleoside 5'-diphosphate + ATP = a 2'-deoxyribonucleoside 5'-triphosphate + ADP</text>
        <dbReference type="Rhea" id="RHEA:44640"/>
        <dbReference type="ChEBI" id="CHEBI:30616"/>
        <dbReference type="ChEBI" id="CHEBI:61560"/>
        <dbReference type="ChEBI" id="CHEBI:73316"/>
        <dbReference type="ChEBI" id="CHEBI:456216"/>
        <dbReference type="EC" id="2.7.4.6"/>
    </reaction>
</comment>
<dbReference type="GO" id="GO:0006183">
    <property type="term" value="P:GTP biosynthetic process"/>
    <property type="evidence" value="ECO:0007669"/>
    <property type="project" value="UniProtKB-UniRule"/>
</dbReference>
<dbReference type="EC" id="2.7.4.6" evidence="2 13"/>
<evidence type="ECO:0000256" key="11">
    <source>
        <dbReference type="ARBA" id="ARBA00022842"/>
    </source>
</evidence>
<evidence type="ECO:0000256" key="15">
    <source>
        <dbReference type="RuleBase" id="RU004011"/>
    </source>
</evidence>
<evidence type="ECO:0000256" key="8">
    <source>
        <dbReference type="ARBA" id="ARBA00022741"/>
    </source>
</evidence>
<dbReference type="InterPro" id="IPR034907">
    <property type="entry name" value="NDK-like_dom"/>
</dbReference>
<evidence type="ECO:0000313" key="18">
    <source>
        <dbReference type="EMBL" id="GAL66692.1"/>
    </source>
</evidence>
<dbReference type="SUPFAM" id="SSF54919">
    <property type="entry name" value="Nucleoside diphosphate kinase, NDK"/>
    <property type="match status" value="1"/>
</dbReference>
<comment type="subunit">
    <text evidence="13">Homotetramer.</text>
</comment>
<evidence type="ECO:0000313" key="19">
    <source>
        <dbReference type="Proteomes" id="UP000029641"/>
    </source>
</evidence>
<proteinExistence type="inferred from homology"/>
<feature type="binding site" evidence="13 14">
    <location>
        <position position="100"/>
    </location>
    <ligand>
        <name>ATP</name>
        <dbReference type="ChEBI" id="CHEBI:30616"/>
    </ligand>
</feature>
<keyword evidence="9 13" id="KW-0418">Kinase</keyword>
<name>A0A090WGQ0_9FLAO</name>
<dbReference type="GO" id="GO:0006228">
    <property type="term" value="P:UTP biosynthetic process"/>
    <property type="evidence" value="ECO:0007669"/>
    <property type="project" value="UniProtKB-UniRule"/>
</dbReference>
<feature type="active site" description="Pros-phosphohistidine intermediate" evidence="13 14">
    <location>
        <position position="124"/>
    </location>
</feature>
<dbReference type="GO" id="GO:0005524">
    <property type="term" value="F:ATP binding"/>
    <property type="evidence" value="ECO:0007669"/>
    <property type="project" value="UniProtKB-UniRule"/>
</dbReference>
<comment type="similarity">
    <text evidence="1 13 14 15">Belongs to the NDK family.</text>
</comment>
<keyword evidence="4 13" id="KW-0963">Cytoplasm</keyword>
<evidence type="ECO:0000256" key="14">
    <source>
        <dbReference type="PROSITE-ProRule" id="PRU00706"/>
    </source>
</evidence>
<comment type="cofactor">
    <cofactor evidence="13">
        <name>Mg(2+)</name>
        <dbReference type="ChEBI" id="CHEBI:18420"/>
    </cofactor>
</comment>
<keyword evidence="8 13" id="KW-0547">Nucleotide-binding</keyword>
<dbReference type="SMART" id="SM00562">
    <property type="entry name" value="NDK"/>
    <property type="match status" value="1"/>
</dbReference>
<evidence type="ECO:0000256" key="5">
    <source>
        <dbReference type="ARBA" id="ARBA00022553"/>
    </source>
</evidence>
<dbReference type="FunFam" id="3.30.70.141:FF:000003">
    <property type="entry name" value="Nucleoside diphosphate kinase"/>
    <property type="match status" value="1"/>
</dbReference>
<keyword evidence="6 13" id="KW-0808">Transferase</keyword>
<dbReference type="PANTHER" id="PTHR46161:SF3">
    <property type="entry name" value="NUCLEOSIDE DIPHOSPHATE KINASE DDB_G0292928-RELATED"/>
    <property type="match status" value="1"/>
</dbReference>
<dbReference type="Proteomes" id="UP000029641">
    <property type="component" value="Unassembled WGS sequence"/>
</dbReference>
<keyword evidence="7 13" id="KW-0479">Metal-binding</keyword>
<keyword evidence="10 13" id="KW-0067">ATP-binding</keyword>
<evidence type="ECO:0000256" key="4">
    <source>
        <dbReference type="ARBA" id="ARBA00022490"/>
    </source>
</evidence>
<evidence type="ECO:0000256" key="9">
    <source>
        <dbReference type="ARBA" id="ARBA00022777"/>
    </source>
</evidence>
<keyword evidence="11 13" id="KW-0460">Magnesium</keyword>
<dbReference type="Pfam" id="PF00334">
    <property type="entry name" value="NDK"/>
    <property type="match status" value="1"/>
</dbReference>
<evidence type="ECO:0000256" key="16">
    <source>
        <dbReference type="RuleBase" id="RU004013"/>
    </source>
</evidence>
<dbReference type="PANTHER" id="PTHR46161">
    <property type="entry name" value="NUCLEOSIDE DIPHOSPHATE KINASE"/>
    <property type="match status" value="1"/>
</dbReference>
<dbReference type="STRING" id="504487.JCM19538_1018"/>
<feature type="binding site" evidence="13 14">
    <location>
        <position position="18"/>
    </location>
    <ligand>
        <name>ATP</name>
        <dbReference type="ChEBI" id="CHEBI:30616"/>
    </ligand>
</feature>
<dbReference type="EMBL" id="BBNR01000005">
    <property type="protein sequence ID" value="GAL66692.1"/>
    <property type="molecule type" value="Genomic_DNA"/>
</dbReference>
<evidence type="ECO:0000256" key="3">
    <source>
        <dbReference type="ARBA" id="ARBA00017632"/>
    </source>
</evidence>
<dbReference type="eggNOG" id="COG0105">
    <property type="taxonomic scope" value="Bacteria"/>
</dbReference>
<feature type="binding site" evidence="13 14">
    <location>
        <position position="66"/>
    </location>
    <ligand>
        <name>ATP</name>
        <dbReference type="ChEBI" id="CHEBI:30616"/>
    </ligand>
</feature>
<feature type="binding site" evidence="13 14">
    <location>
        <position position="111"/>
    </location>
    <ligand>
        <name>ATP</name>
        <dbReference type="ChEBI" id="CHEBI:30616"/>
    </ligand>
</feature>
<comment type="function">
    <text evidence="13">Major role in the synthesis of nucleoside triphosphates other than ATP. The ATP gamma phosphate is transferred to the NDP beta phosphate via a ping-pong mechanism, using a phosphorylated active-site intermediate.</text>
</comment>
<dbReference type="PRINTS" id="PR01243">
    <property type="entry name" value="NUCDPKINASE"/>
</dbReference>
<dbReference type="GO" id="GO:0046872">
    <property type="term" value="F:metal ion binding"/>
    <property type="evidence" value="ECO:0007669"/>
    <property type="project" value="UniProtKB-KW"/>
</dbReference>
<evidence type="ECO:0000256" key="12">
    <source>
        <dbReference type="ARBA" id="ARBA00023080"/>
    </source>
</evidence>
<comment type="catalytic activity">
    <reaction evidence="13">
        <text>a ribonucleoside 5'-diphosphate + ATP = a ribonucleoside 5'-triphosphate + ADP</text>
        <dbReference type="Rhea" id="RHEA:18113"/>
        <dbReference type="ChEBI" id="CHEBI:30616"/>
        <dbReference type="ChEBI" id="CHEBI:57930"/>
        <dbReference type="ChEBI" id="CHEBI:61557"/>
        <dbReference type="ChEBI" id="CHEBI:456216"/>
        <dbReference type="EC" id="2.7.4.6"/>
    </reaction>
</comment>
<dbReference type="AlphaFoldDB" id="A0A090WGQ0"/>
<keyword evidence="12 13" id="KW-0546">Nucleotide metabolism</keyword>
<evidence type="ECO:0000259" key="17">
    <source>
        <dbReference type="SMART" id="SM00562"/>
    </source>
</evidence>
<comment type="caution">
    <text evidence="18">The sequence shown here is derived from an EMBL/GenBank/DDBJ whole genome shotgun (WGS) entry which is preliminary data.</text>
</comment>
<dbReference type="Gene3D" id="3.30.70.141">
    <property type="entry name" value="Nucleoside diphosphate kinase-like domain"/>
    <property type="match status" value="1"/>
</dbReference>
<evidence type="ECO:0000256" key="10">
    <source>
        <dbReference type="ARBA" id="ARBA00022840"/>
    </source>
</evidence>
<accession>A0A090WGQ0</accession>
<dbReference type="GO" id="GO:0005737">
    <property type="term" value="C:cytoplasm"/>
    <property type="evidence" value="ECO:0007669"/>
    <property type="project" value="UniProtKB-SubCell"/>
</dbReference>
<gene>
    <name evidence="13" type="primary">ndk</name>
    <name evidence="18" type="ORF">JCM19301_3170</name>
</gene>
<feature type="binding site" evidence="13 14">
    <location>
        <position position="94"/>
    </location>
    <ligand>
        <name>ATP</name>
        <dbReference type="ChEBI" id="CHEBI:30616"/>
    </ligand>
</feature>
<dbReference type="HAMAP" id="MF_00451">
    <property type="entry name" value="NDP_kinase"/>
    <property type="match status" value="1"/>
</dbReference>
<dbReference type="PROSITE" id="PS51374">
    <property type="entry name" value="NDPK_LIKE"/>
    <property type="match status" value="1"/>
</dbReference>
<dbReference type="NCBIfam" id="NF011116">
    <property type="entry name" value="PRK14545.1"/>
    <property type="match status" value="1"/>
</dbReference>
<evidence type="ECO:0000256" key="13">
    <source>
        <dbReference type="HAMAP-Rule" id="MF_00451"/>
    </source>
</evidence>
<evidence type="ECO:0000256" key="7">
    <source>
        <dbReference type="ARBA" id="ARBA00022723"/>
    </source>
</evidence>
<reference evidence="18 19" key="1">
    <citation type="journal article" date="2014" name="Genome Announc.">
        <title>Draft Genome Sequence of Marine Flavobacterium Jejuia pallidilutea Strain 11shimoA1 and Pigmentation Mutants.</title>
        <authorList>
            <person name="Takatani N."/>
            <person name="Nakanishi M."/>
            <person name="Meirelles P."/>
            <person name="Mino S."/>
            <person name="Suda W."/>
            <person name="Oshima K."/>
            <person name="Hattori M."/>
            <person name="Ohkuma M."/>
            <person name="Hosokawa M."/>
            <person name="Miyashita K."/>
            <person name="Thompson F.L."/>
            <person name="Niwa A."/>
            <person name="Sawabe T."/>
            <person name="Sawabe T."/>
        </authorList>
    </citation>
    <scope>NUCLEOTIDE SEQUENCE [LARGE SCALE GENOMIC DNA]</scope>
    <source>
        <strain evidence="18 19">JCM 19301</strain>
    </source>
</reference>
<comment type="subcellular location">
    <subcellularLocation>
        <location evidence="13">Cytoplasm</location>
    </subcellularLocation>
</comment>